<evidence type="ECO:0000313" key="2">
    <source>
        <dbReference type="EMBL" id="MFC7613672.1"/>
    </source>
</evidence>
<name>A0ABW2TIT0_9PSEU</name>
<reference evidence="3" key="1">
    <citation type="journal article" date="2019" name="Int. J. Syst. Evol. Microbiol.">
        <title>The Global Catalogue of Microorganisms (GCM) 10K type strain sequencing project: providing services to taxonomists for standard genome sequencing and annotation.</title>
        <authorList>
            <consortium name="The Broad Institute Genomics Platform"/>
            <consortium name="The Broad Institute Genome Sequencing Center for Infectious Disease"/>
            <person name="Wu L."/>
            <person name="Ma J."/>
        </authorList>
    </citation>
    <scope>NUCLEOTIDE SEQUENCE [LARGE SCALE GENOMIC DNA]</scope>
    <source>
        <strain evidence="3">JCM 17695</strain>
    </source>
</reference>
<evidence type="ECO:0000256" key="1">
    <source>
        <dbReference type="SAM" id="MobiDB-lite"/>
    </source>
</evidence>
<organism evidence="2 3">
    <name type="scientific">Actinokineospora soli</name>
    <dbReference type="NCBI Taxonomy" id="1048753"/>
    <lineage>
        <taxon>Bacteria</taxon>
        <taxon>Bacillati</taxon>
        <taxon>Actinomycetota</taxon>
        <taxon>Actinomycetes</taxon>
        <taxon>Pseudonocardiales</taxon>
        <taxon>Pseudonocardiaceae</taxon>
        <taxon>Actinokineospora</taxon>
    </lineage>
</organism>
<feature type="compositionally biased region" description="Basic and acidic residues" evidence="1">
    <location>
        <begin position="127"/>
        <end position="141"/>
    </location>
</feature>
<feature type="region of interest" description="Disordered" evidence="1">
    <location>
        <begin position="126"/>
        <end position="149"/>
    </location>
</feature>
<protein>
    <submittedName>
        <fullName evidence="2">HEAT repeat domain-containing protein</fullName>
    </submittedName>
</protein>
<dbReference type="InterPro" id="IPR011989">
    <property type="entry name" value="ARM-like"/>
</dbReference>
<proteinExistence type="predicted"/>
<dbReference type="Gene3D" id="1.25.10.10">
    <property type="entry name" value="Leucine-rich Repeat Variant"/>
    <property type="match status" value="1"/>
</dbReference>
<evidence type="ECO:0000313" key="3">
    <source>
        <dbReference type="Proteomes" id="UP001596512"/>
    </source>
</evidence>
<dbReference type="Proteomes" id="UP001596512">
    <property type="component" value="Unassembled WGS sequence"/>
</dbReference>
<accession>A0ABW2TIT0</accession>
<gene>
    <name evidence="2" type="ORF">ACFQV2_08785</name>
</gene>
<comment type="caution">
    <text evidence="2">The sequence shown here is derived from an EMBL/GenBank/DDBJ whole genome shotgun (WGS) entry which is preliminary data.</text>
</comment>
<keyword evidence="3" id="KW-1185">Reference proteome</keyword>
<dbReference type="InterPro" id="IPR016024">
    <property type="entry name" value="ARM-type_fold"/>
</dbReference>
<sequence length="149" mass="15548">MVTMQDVRRRLDADEVDYAEAAALGPDALPHLAALAVSDDTVLASKAVYLASVIGGDRSADIVAEAAQRGDPVVRVAAAAALRNLPVGDFERVGDALLDDDDPGVRKVAIGSVASADAPALTAKVRRAAEEDPEDYVRDTAARFLPPTQ</sequence>
<dbReference type="EMBL" id="JBHTEY010000004">
    <property type="protein sequence ID" value="MFC7613672.1"/>
    <property type="molecule type" value="Genomic_DNA"/>
</dbReference>
<dbReference type="SUPFAM" id="SSF48371">
    <property type="entry name" value="ARM repeat"/>
    <property type="match status" value="1"/>
</dbReference>